<dbReference type="EMBL" id="BAABJW010000002">
    <property type="protein sequence ID" value="GAA4806962.1"/>
    <property type="molecule type" value="Genomic_DNA"/>
</dbReference>
<dbReference type="RefSeq" id="WP_345276040.1">
    <property type="nucleotide sequence ID" value="NZ_BAABJW010000002.1"/>
</dbReference>
<dbReference type="Proteomes" id="UP001501433">
    <property type="component" value="Unassembled WGS sequence"/>
</dbReference>
<gene>
    <name evidence="1" type="ORF">GCM10023330_11870</name>
</gene>
<keyword evidence="2" id="KW-1185">Reference proteome</keyword>
<evidence type="ECO:0000313" key="2">
    <source>
        <dbReference type="Proteomes" id="UP001501433"/>
    </source>
</evidence>
<reference evidence="2" key="1">
    <citation type="journal article" date="2019" name="Int. J. Syst. Evol. Microbiol.">
        <title>The Global Catalogue of Microorganisms (GCM) 10K type strain sequencing project: providing services to taxonomists for standard genome sequencing and annotation.</title>
        <authorList>
            <consortium name="The Broad Institute Genomics Platform"/>
            <consortium name="The Broad Institute Genome Sequencing Center for Infectious Disease"/>
            <person name="Wu L."/>
            <person name="Ma J."/>
        </authorList>
    </citation>
    <scope>NUCLEOTIDE SEQUENCE [LARGE SCALE GENOMIC DNA]</scope>
    <source>
        <strain evidence="2">JCM 18325</strain>
    </source>
</reference>
<sequence>MNSIFREKREYNLDSNPGQNWNPDKVNYIHKTHDDGIPRARTYSLDSILHFTQYEGFTIKKLIETNFNYFTWLPRNIKNFRYTDEVLKYAENCLEELEKIESYPINKTGTELGKAINQVKAMIDYEHTLDFGNDKYMLMARKMFVNVDFYRTIINTRIERLIRQTFEIEQNSSEYRRKYFNEIIN</sequence>
<protein>
    <submittedName>
        <fullName evidence="1">Uncharacterized protein</fullName>
    </submittedName>
</protein>
<organism evidence="1 2">
    <name type="scientific">Litoribaculum gwangyangense</name>
    <dbReference type="NCBI Taxonomy" id="1130722"/>
    <lineage>
        <taxon>Bacteria</taxon>
        <taxon>Pseudomonadati</taxon>
        <taxon>Bacteroidota</taxon>
        <taxon>Flavobacteriia</taxon>
        <taxon>Flavobacteriales</taxon>
        <taxon>Flavobacteriaceae</taxon>
        <taxon>Litoribaculum</taxon>
    </lineage>
</organism>
<evidence type="ECO:0000313" key="1">
    <source>
        <dbReference type="EMBL" id="GAA4806962.1"/>
    </source>
</evidence>
<accession>A0ABP9CE99</accession>
<proteinExistence type="predicted"/>
<name>A0ABP9CE99_9FLAO</name>
<comment type="caution">
    <text evidence="1">The sequence shown here is derived from an EMBL/GenBank/DDBJ whole genome shotgun (WGS) entry which is preliminary data.</text>
</comment>